<dbReference type="EMBL" id="LAZR01003125">
    <property type="protein sequence ID" value="KKN21712.1"/>
    <property type="molecule type" value="Genomic_DNA"/>
</dbReference>
<evidence type="ECO:0000256" key="1">
    <source>
        <dbReference type="SAM" id="Coils"/>
    </source>
</evidence>
<comment type="caution">
    <text evidence="2">The sequence shown here is derived from an EMBL/GenBank/DDBJ whole genome shotgun (WGS) entry which is preliminary data.</text>
</comment>
<keyword evidence="1" id="KW-0175">Coiled coil</keyword>
<name>A0A0F9PAZ9_9ZZZZ</name>
<evidence type="ECO:0000313" key="2">
    <source>
        <dbReference type="EMBL" id="KKN21712.1"/>
    </source>
</evidence>
<protein>
    <recommendedName>
        <fullName evidence="3">Phage protein</fullName>
    </recommendedName>
</protein>
<sequence>MEQTITLEDQIKVVAKARKQAQELEAKRKALYDEFISDHTEFFADVATAKTLVEVNEEELHKLTLKAYAETGNKTPAVGVGIREVTKLGYDTEVAFDWAVEHKMALKLDTSAFEKIAKASPPPFVIITHEPQATIATDLKEDK</sequence>
<feature type="coiled-coil region" evidence="1">
    <location>
        <begin position="7"/>
        <end position="34"/>
    </location>
</feature>
<dbReference type="AlphaFoldDB" id="A0A0F9PAZ9"/>
<accession>A0A0F9PAZ9</accession>
<gene>
    <name evidence="2" type="ORF">LCGC14_0922520</name>
</gene>
<reference evidence="2" key="1">
    <citation type="journal article" date="2015" name="Nature">
        <title>Complex archaea that bridge the gap between prokaryotes and eukaryotes.</title>
        <authorList>
            <person name="Spang A."/>
            <person name="Saw J.H."/>
            <person name="Jorgensen S.L."/>
            <person name="Zaremba-Niedzwiedzka K."/>
            <person name="Martijn J."/>
            <person name="Lind A.E."/>
            <person name="van Eijk R."/>
            <person name="Schleper C."/>
            <person name="Guy L."/>
            <person name="Ettema T.J."/>
        </authorList>
    </citation>
    <scope>NUCLEOTIDE SEQUENCE</scope>
</reference>
<organism evidence="2">
    <name type="scientific">marine sediment metagenome</name>
    <dbReference type="NCBI Taxonomy" id="412755"/>
    <lineage>
        <taxon>unclassified sequences</taxon>
        <taxon>metagenomes</taxon>
        <taxon>ecological metagenomes</taxon>
    </lineage>
</organism>
<proteinExistence type="predicted"/>
<evidence type="ECO:0008006" key="3">
    <source>
        <dbReference type="Google" id="ProtNLM"/>
    </source>
</evidence>